<protein>
    <submittedName>
        <fullName evidence="2">Uncharacterized protein</fullName>
    </submittedName>
</protein>
<evidence type="ECO:0000256" key="1">
    <source>
        <dbReference type="SAM" id="SignalP"/>
    </source>
</evidence>
<keyword evidence="1" id="KW-0732">Signal</keyword>
<evidence type="ECO:0000313" key="3">
    <source>
        <dbReference type="Proteomes" id="UP000703269"/>
    </source>
</evidence>
<feature type="signal peptide" evidence="1">
    <location>
        <begin position="1"/>
        <end position="16"/>
    </location>
</feature>
<organism evidence="2 3">
    <name type="scientific">Phanerochaete sordida</name>
    <dbReference type="NCBI Taxonomy" id="48140"/>
    <lineage>
        <taxon>Eukaryota</taxon>
        <taxon>Fungi</taxon>
        <taxon>Dikarya</taxon>
        <taxon>Basidiomycota</taxon>
        <taxon>Agaricomycotina</taxon>
        <taxon>Agaricomycetes</taxon>
        <taxon>Polyporales</taxon>
        <taxon>Phanerochaetaceae</taxon>
        <taxon>Phanerochaete</taxon>
    </lineage>
</organism>
<proteinExistence type="predicted"/>
<evidence type="ECO:0000313" key="2">
    <source>
        <dbReference type="EMBL" id="GJE93039.1"/>
    </source>
</evidence>
<keyword evidence="3" id="KW-1185">Reference proteome</keyword>
<gene>
    <name evidence="2" type="ORF">PsYK624_091980</name>
</gene>
<comment type="caution">
    <text evidence="2">The sequence shown here is derived from an EMBL/GenBank/DDBJ whole genome shotgun (WGS) entry which is preliminary data.</text>
</comment>
<dbReference type="Proteomes" id="UP000703269">
    <property type="component" value="Unassembled WGS sequence"/>
</dbReference>
<name>A0A9P3LFW1_9APHY</name>
<reference evidence="2 3" key="1">
    <citation type="submission" date="2021-08" db="EMBL/GenBank/DDBJ databases">
        <title>Draft Genome Sequence of Phanerochaete sordida strain YK-624.</title>
        <authorList>
            <person name="Mori T."/>
            <person name="Dohra H."/>
            <person name="Suzuki T."/>
            <person name="Kawagishi H."/>
            <person name="Hirai H."/>
        </authorList>
    </citation>
    <scope>NUCLEOTIDE SEQUENCE [LARGE SCALE GENOMIC DNA]</scope>
    <source>
        <strain evidence="2 3">YK-624</strain>
    </source>
</reference>
<dbReference type="EMBL" id="BPQB01000030">
    <property type="protein sequence ID" value="GJE93039.1"/>
    <property type="molecule type" value="Genomic_DNA"/>
</dbReference>
<feature type="chain" id="PRO_5040196260" evidence="1">
    <location>
        <begin position="17"/>
        <end position="66"/>
    </location>
</feature>
<accession>A0A9P3LFW1</accession>
<dbReference type="AlphaFoldDB" id="A0A9P3LFW1"/>
<sequence length="66" mass="6508">MNPALILVALAAAAHAVPSPAADTVCCLTCSVKARAPSSDTFPPPPFCCCTAATEADCASKCTGVP</sequence>